<name>A0A1Q9CIS2_SYMMI</name>
<organism evidence="2 3">
    <name type="scientific">Symbiodinium microadriaticum</name>
    <name type="common">Dinoflagellate</name>
    <name type="synonym">Zooxanthella microadriatica</name>
    <dbReference type="NCBI Taxonomy" id="2951"/>
    <lineage>
        <taxon>Eukaryota</taxon>
        <taxon>Sar</taxon>
        <taxon>Alveolata</taxon>
        <taxon>Dinophyceae</taxon>
        <taxon>Suessiales</taxon>
        <taxon>Symbiodiniaceae</taxon>
        <taxon>Symbiodinium</taxon>
    </lineage>
</organism>
<evidence type="ECO:0000256" key="1">
    <source>
        <dbReference type="SAM" id="MobiDB-lite"/>
    </source>
</evidence>
<dbReference type="EMBL" id="LSRX01001164">
    <property type="protein sequence ID" value="OLP82816.1"/>
    <property type="molecule type" value="Genomic_DNA"/>
</dbReference>
<feature type="compositionally biased region" description="Basic residues" evidence="1">
    <location>
        <begin position="86"/>
        <end position="102"/>
    </location>
</feature>
<gene>
    <name evidence="2" type="ORF">AK812_SmicGene36494</name>
</gene>
<feature type="compositionally biased region" description="Basic and acidic residues" evidence="1">
    <location>
        <begin position="37"/>
        <end position="56"/>
    </location>
</feature>
<reference evidence="2 3" key="1">
    <citation type="submission" date="2016-02" db="EMBL/GenBank/DDBJ databases">
        <title>Genome analysis of coral dinoflagellate symbionts highlights evolutionary adaptations to a symbiotic lifestyle.</title>
        <authorList>
            <person name="Aranda M."/>
            <person name="Li Y."/>
            <person name="Liew Y.J."/>
            <person name="Baumgarten S."/>
            <person name="Simakov O."/>
            <person name="Wilson M."/>
            <person name="Piel J."/>
            <person name="Ashoor H."/>
            <person name="Bougouffa S."/>
            <person name="Bajic V.B."/>
            <person name="Ryu T."/>
            <person name="Ravasi T."/>
            <person name="Bayer T."/>
            <person name="Micklem G."/>
            <person name="Kim H."/>
            <person name="Bhak J."/>
            <person name="Lajeunesse T.C."/>
            <person name="Voolstra C.R."/>
        </authorList>
    </citation>
    <scope>NUCLEOTIDE SEQUENCE [LARGE SCALE GENOMIC DNA]</scope>
    <source>
        <strain evidence="2 3">CCMP2467</strain>
    </source>
</reference>
<dbReference type="OrthoDB" id="417806at2759"/>
<comment type="caution">
    <text evidence="2">The sequence shown here is derived from an EMBL/GenBank/DDBJ whole genome shotgun (WGS) entry which is preliminary data.</text>
</comment>
<feature type="region of interest" description="Disordered" evidence="1">
    <location>
        <begin position="571"/>
        <end position="639"/>
    </location>
</feature>
<keyword evidence="3" id="KW-1185">Reference proteome</keyword>
<evidence type="ECO:0000313" key="3">
    <source>
        <dbReference type="Proteomes" id="UP000186817"/>
    </source>
</evidence>
<feature type="compositionally biased region" description="Acidic residues" evidence="1">
    <location>
        <begin position="571"/>
        <end position="583"/>
    </location>
</feature>
<dbReference type="SUPFAM" id="SSF54001">
    <property type="entry name" value="Cysteine proteinases"/>
    <property type="match status" value="1"/>
</dbReference>
<feature type="compositionally biased region" description="Acidic residues" evidence="1">
    <location>
        <begin position="24"/>
        <end position="33"/>
    </location>
</feature>
<feature type="compositionally biased region" description="Basic residues" evidence="1">
    <location>
        <begin position="621"/>
        <end position="637"/>
    </location>
</feature>
<sequence>MNPVAKIARAMCLDYLRGKGLDPADSEDSDEASEALRATKDSLRDAVERLSHDDLRQAGCKRKAKRPCQQTPAAASAKITDEQKHKKEKKNKKDKKAKKSKKVGTDSVDAASSAGTTPGRVSAGGWRDNPAYTQDGGVSASEADEAGGIQTNTERNAEKVAGSCPLPNDIRRPWRVLRDLVREAACELAAVPRVGGVSLLSLSEEHCEIALSLAPGIAYPYALASLTEAAAFIQHVQIQHEVGKEACFAGLSSAEKDDLVPDDIHSFLERQTAWHGELESFRLRTVLSGLQHAQSRPVQVHHLDETAQALVRCLLEHVPACWQGHEKAVRDALIALSACKREPEVSSLVKQESEPQAVDAGMTADIEASLLQPYPKLAPSLGSKLHVGTLLHGLVELLRDAFGCDWPQHCIAMIASTAESTLQLRFQQEARHLLAILATDSHWAMVAGRRGEGQLLLFDSRPSQLMDDTAVAAVSHLQTQGFCDDASLMRVHVPRQTDDWSCGHRLLAAARCVIGAVQRPDCDWPPVLSKKGFSDDALTDTVAYLQKKWQGGSQKAVKPKQAAPAVLQLVSDDDDDEDDGADQADERVKQEENAAPATPRKKPERCRSRSPVPEKQAKNKTAPKAKAKTSKGIKGSKKQLLLRENLDANPSGHWGQFCEQLAAKTPMRCTSCQMLRAIILKQQAQQMPLAGDDDASGGAVVPADADDAAEAMAPARRGRGRPPKGQDVPSLEAWVQRERKGTYRIVVGNTWKCLRCAKEIDCRRQAESGKTYLMDHERSRLHRRLHDPDAGPLPDQEVPCGGVTVGSGAVPQLDRYVASFEKWVQSGQLAFAAAPASDPLGMISVSWQAEDLMLRHKQCLGVKGGDAAACSKCLALTGSRALHTAACRWAFRIDLAGLGRALALETQEQQSKQRELMMSADYGDIAEVRKELDEVMAAQDDDRLFRMIKGKFQAIPSSRQSERLTAWLDAVLVYLSDKAGPDTERAAYQTLCASFKESLISGKVQHSDLDMAAKVASGGLHAHKVVRCLMASFFASQEKIARGATSRPGTSQFFTDETAREIFFELGWSSGTRKMLSFFGVASKNIQPSVDYRLPLVPWPFRAHLNPDDLSHNCEVTLQHLNVRGSRSFLVSIDETYMHPTFSLMTGLCPEAPECVIGGFWSEDNDRSLLTDTKNLPSEHLARMTLHFIVSRSDSFQQTFDVMCFPVKPKATAKAEHQLSCLGKILLRMTENNDNIPPLGASFDGGATNLLTGRAFLAQLSRDEMAGFEFFRDCDKVFLPEAKYFNYGVLRYRGFYLHGSQDPLHWFKRFSLQHCTGSRTVTWGSVGIDTIGMLELHLPLRAFVLADEQSDKQGLQRMSSRYLGNRWNHPGVHLFCLLGALVSSATLGGDDNSASERMYAAFVAYYLLLLNYQSARLLWRNQWQKHFLPAQTLKLGLQLLAHAILLARFGANEASVLPSRFAERAAELHFSSIKKGYRGTPSLRDLLVGTHKHHLEHAKIEGKPGKPSCQQVSAEMTGKISEEALKRAILWQSWTSVNRKPQQIKQEFDNWWKKEGIEWLDASGEDGCDDGELLAQDDAMEDQGEEEDEASMALQSAEDHAHQKAEILNLLSPADKASTAEMAEALGTEASAIAGDSSEHVIPAMPEVDKLSFRQVVAMLSDTEEFDMEDEDSTTYASCLARLHGLQTPVRKYIQYVRLQEGMLSAAQILGTGSEDGDAPKLSRWQLLEHELALARQAGSLDGARQSRWSGWMQVQSKVVQWTKQGLDSEKPQVLLYKTNEGMEGEGDQLHLGLVQSIYRGAKLKGKDESRKMRVTKPGGASLPATTTSRVRLMHLTNVEDGKYFTCSLSSLLLLDPINSILAEVPVQQIGVTANKTVLWFSPEVLQCIQKIRENPSLLAGDAPVPEPAASSDDAAVSTPCGQTMYTASSFSRTIAGTKCIQQFLRELPARWTSAGLSFLDSQGYVQVPKSKTRLLWEEVVRRSPEMLDIALAGQSQKQFGSAVLTRFRAMLPGAADAKTSVLNLVGQVDQMSLPAFGAQSLFDPRIP</sequence>
<evidence type="ECO:0000313" key="2">
    <source>
        <dbReference type="EMBL" id="OLP82816.1"/>
    </source>
</evidence>
<proteinExistence type="predicted"/>
<feature type="region of interest" description="Disordered" evidence="1">
    <location>
        <begin position="18"/>
        <end position="142"/>
    </location>
</feature>
<dbReference type="InterPro" id="IPR038765">
    <property type="entry name" value="Papain-like_cys_pep_sf"/>
</dbReference>
<protein>
    <submittedName>
        <fullName evidence="2">Uncharacterized protein</fullName>
    </submittedName>
</protein>
<accession>A0A1Q9CIS2</accession>
<dbReference type="Proteomes" id="UP000186817">
    <property type="component" value="Unassembled WGS sequence"/>
</dbReference>